<evidence type="ECO:0000313" key="2">
    <source>
        <dbReference type="Proteomes" id="UP000276133"/>
    </source>
</evidence>
<dbReference type="EMBL" id="REGN01003312">
    <property type="protein sequence ID" value="RNA23339.1"/>
    <property type="molecule type" value="Genomic_DNA"/>
</dbReference>
<name>A0A3M7RIM2_BRAPC</name>
<proteinExistence type="predicted"/>
<protein>
    <submittedName>
        <fullName evidence="1">Uncharacterized protein</fullName>
    </submittedName>
</protein>
<evidence type="ECO:0000313" key="1">
    <source>
        <dbReference type="EMBL" id="RNA23339.1"/>
    </source>
</evidence>
<organism evidence="1 2">
    <name type="scientific">Brachionus plicatilis</name>
    <name type="common">Marine rotifer</name>
    <name type="synonym">Brachionus muelleri</name>
    <dbReference type="NCBI Taxonomy" id="10195"/>
    <lineage>
        <taxon>Eukaryota</taxon>
        <taxon>Metazoa</taxon>
        <taxon>Spiralia</taxon>
        <taxon>Gnathifera</taxon>
        <taxon>Rotifera</taxon>
        <taxon>Eurotatoria</taxon>
        <taxon>Monogononta</taxon>
        <taxon>Pseudotrocha</taxon>
        <taxon>Ploima</taxon>
        <taxon>Brachionidae</taxon>
        <taxon>Brachionus</taxon>
    </lineage>
</organism>
<sequence length="65" mass="7478">MNRNDPCPKVAQILNLLIIMRKSNIINIQNRTPNNKKSIIQIKTILSDKILKNTNLISSQELIDH</sequence>
<dbReference type="AlphaFoldDB" id="A0A3M7RIM2"/>
<keyword evidence="2" id="KW-1185">Reference proteome</keyword>
<comment type="caution">
    <text evidence="1">The sequence shown here is derived from an EMBL/GenBank/DDBJ whole genome shotgun (WGS) entry which is preliminary data.</text>
</comment>
<accession>A0A3M7RIM2</accession>
<gene>
    <name evidence="1" type="ORF">BpHYR1_016255</name>
</gene>
<dbReference type="Proteomes" id="UP000276133">
    <property type="component" value="Unassembled WGS sequence"/>
</dbReference>
<reference evidence="1 2" key="1">
    <citation type="journal article" date="2018" name="Sci. Rep.">
        <title>Genomic signatures of local adaptation to the degree of environmental predictability in rotifers.</title>
        <authorList>
            <person name="Franch-Gras L."/>
            <person name="Hahn C."/>
            <person name="Garcia-Roger E.M."/>
            <person name="Carmona M.J."/>
            <person name="Serra M."/>
            <person name="Gomez A."/>
        </authorList>
    </citation>
    <scope>NUCLEOTIDE SEQUENCE [LARGE SCALE GENOMIC DNA]</scope>
    <source>
        <strain evidence="1">HYR1</strain>
    </source>
</reference>